<sequence length="468" mass="48778">MVLAQCTGKVLLYAFPPPPPSEMPPFRDPKQLSVAQTAQAYHLEFPQRGFSSAAPSRGCLGGTSQQHHHPFCSLPASSPLLGLHTEAAFNRRRLAGTAGAAEQPRRSRAAGRGGGGAAGGRARRPTPRATCDADASPTCLPVAPQKPQTPHCVTRRHAASAPAVLAYLQAASPLRPHRRPPASSALQSEGGRFVRAQEAGQYFAAGAAVPGGRPSKGRDWGPARASFPYVRSQRVQKRGSPGLRRASSPPAGPPPGSAARASRTSPSSRPRSRPLPASSPGGAPRAGTAPARAPKGKPQPVPVWGPPWARRALPTARGRREASAHPQAAGPGTPGVGSLLTAFRGSSARRRRGDHGRGRTQGSEAAAAGRPRPARSAPGSAAATRSFGRRGGRARPARGGGARATPAWARLLLRGPRRWGRPREERRAVSRPPRGPSPQPPTRRRLRPGSWGLLGSREHSPGPGLAAA</sequence>
<feature type="compositionally biased region" description="Low complexity" evidence="1">
    <location>
        <begin position="362"/>
        <end position="386"/>
    </location>
</feature>
<feature type="compositionally biased region" description="Low complexity" evidence="1">
    <location>
        <begin position="257"/>
        <end position="293"/>
    </location>
</feature>
<accession>A0A8U0RUK6</accession>
<feature type="compositionally biased region" description="Low complexity" evidence="1">
    <location>
        <begin position="403"/>
        <end position="414"/>
    </location>
</feature>
<gene>
    <name evidence="3" type="primary">LOC123390491</name>
</gene>
<dbReference type="AlphaFoldDB" id="A0A8U0RUK6"/>
<dbReference type="Proteomes" id="UP000000715">
    <property type="component" value="Unplaced"/>
</dbReference>
<name>A0A8U0RUK6_MUSPF</name>
<feature type="region of interest" description="Disordered" evidence="1">
    <location>
        <begin position="205"/>
        <end position="468"/>
    </location>
</feature>
<evidence type="ECO:0000313" key="3">
    <source>
        <dbReference type="RefSeq" id="XP_044930513.1"/>
    </source>
</evidence>
<evidence type="ECO:0000256" key="1">
    <source>
        <dbReference type="SAM" id="MobiDB-lite"/>
    </source>
</evidence>
<protein>
    <submittedName>
        <fullName evidence="3">Translation initiation factor IF-2-like</fullName>
    </submittedName>
</protein>
<feature type="region of interest" description="Disordered" evidence="1">
    <location>
        <begin position="95"/>
        <end position="155"/>
    </location>
</feature>
<dbReference type="GeneID" id="123390491"/>
<reference evidence="3" key="1">
    <citation type="submission" date="2025-08" db="UniProtKB">
        <authorList>
            <consortium name="RefSeq"/>
        </authorList>
    </citation>
    <scope>IDENTIFICATION</scope>
    <source>
        <tissue evidence="3">Brain</tissue>
    </source>
</reference>
<organism evidence="2 3">
    <name type="scientific">Mustela putorius furo</name>
    <name type="common">European domestic ferret</name>
    <name type="synonym">Mustela furo</name>
    <dbReference type="NCBI Taxonomy" id="9669"/>
    <lineage>
        <taxon>Eukaryota</taxon>
        <taxon>Metazoa</taxon>
        <taxon>Chordata</taxon>
        <taxon>Craniata</taxon>
        <taxon>Vertebrata</taxon>
        <taxon>Euteleostomi</taxon>
        <taxon>Mammalia</taxon>
        <taxon>Eutheria</taxon>
        <taxon>Laurasiatheria</taxon>
        <taxon>Carnivora</taxon>
        <taxon>Caniformia</taxon>
        <taxon>Musteloidea</taxon>
        <taxon>Mustelidae</taxon>
        <taxon>Mustelinae</taxon>
        <taxon>Mustela</taxon>
    </lineage>
</organism>
<keyword evidence="2" id="KW-1185">Reference proteome</keyword>
<proteinExistence type="predicted"/>
<evidence type="ECO:0000313" key="2">
    <source>
        <dbReference type="Proteomes" id="UP000000715"/>
    </source>
</evidence>
<feature type="compositionally biased region" description="Basic residues" evidence="1">
    <location>
        <begin position="387"/>
        <end position="396"/>
    </location>
</feature>
<dbReference type="RefSeq" id="XP_044930513.1">
    <property type="nucleotide sequence ID" value="XM_045074578.1"/>
</dbReference>